<dbReference type="PANTHER" id="PTHR34105:SF1">
    <property type="entry name" value="PROLINE-, GLUTAMIC ACID- AND LEUCINE-RICH PROTEIN 1"/>
    <property type="match status" value="1"/>
</dbReference>
<sequence>MALILGNTCSHCLGISKLCTIVEGLQEPNDMHACSQQTSISIIIGLAIIVLDMDNILHPKSMCTCYGFRVGLNYDLSIILLESDSFMGTSIMSAVLQRKGDYDLSLLRPLGGQILIYIMVESLQQEMVNLLCTLITFFPSSIRHHYDNVEAAIASKIISGKCSISVSKVTVPIRPQLALVGQVISVDGALCQTLMPILLVSQQLFLCSELPLLQLCSLDLLTSIIKGVGSQLLPHAADVVRLLTECFRRCALPDLRIKLYSIAQRLLISMGIGMALYLASEVIINAFVDLNFTNHNSVIRSSQLLNSKSRRVVELPSNQRKRQRGPEPEPQNAVDAEAEDVNINSTIPVSVQISALKALEALLTVSEVDLLITAATNVFDGLCTFGEANALIADEPASIRADFQLAACEALLASLSPCGHHPPKDSNLRSLNGKLSLFLAIPCALYFLPQARGKEEQGLLSSALTLC</sequence>
<evidence type="ECO:0008006" key="4">
    <source>
        <dbReference type="Google" id="ProtNLM"/>
    </source>
</evidence>
<dbReference type="HOGENOM" id="CLU_585753_0_0_1"/>
<dbReference type="GO" id="GO:0005634">
    <property type="term" value="C:nucleus"/>
    <property type="evidence" value="ECO:0000318"/>
    <property type="project" value="GO_Central"/>
</dbReference>
<dbReference type="GO" id="GO:0006364">
    <property type="term" value="P:rRNA processing"/>
    <property type="evidence" value="ECO:0000318"/>
    <property type="project" value="GO_Central"/>
</dbReference>
<accession>W1NF38</accession>
<dbReference type="Proteomes" id="UP000017836">
    <property type="component" value="Unassembled WGS sequence"/>
</dbReference>
<dbReference type="AlphaFoldDB" id="W1NF38"/>
<protein>
    <recommendedName>
        <fullName evidence="4">Pre-rRNA-processing protein RIX1 N-terminal domain-containing protein</fullName>
    </recommendedName>
</protein>
<keyword evidence="3" id="KW-1185">Reference proteome</keyword>
<evidence type="ECO:0000313" key="3">
    <source>
        <dbReference type="Proteomes" id="UP000017836"/>
    </source>
</evidence>
<reference evidence="3" key="1">
    <citation type="journal article" date="2013" name="Science">
        <title>The Amborella genome and the evolution of flowering plants.</title>
        <authorList>
            <consortium name="Amborella Genome Project"/>
        </authorList>
    </citation>
    <scope>NUCLEOTIDE SEQUENCE [LARGE SCALE GENOMIC DNA]</scope>
</reference>
<dbReference type="SUPFAM" id="SSF48371">
    <property type="entry name" value="ARM repeat"/>
    <property type="match status" value="1"/>
</dbReference>
<dbReference type="InterPro" id="IPR016024">
    <property type="entry name" value="ARM-type_fold"/>
</dbReference>
<gene>
    <name evidence="2" type="ORF">AMTR_s00010p00256430</name>
</gene>
<feature type="region of interest" description="Disordered" evidence="1">
    <location>
        <begin position="314"/>
        <end position="336"/>
    </location>
</feature>
<proteinExistence type="predicted"/>
<dbReference type="eggNOG" id="ENOG502QR0U">
    <property type="taxonomic scope" value="Eukaryota"/>
</dbReference>
<organism evidence="2 3">
    <name type="scientific">Amborella trichopoda</name>
    <dbReference type="NCBI Taxonomy" id="13333"/>
    <lineage>
        <taxon>Eukaryota</taxon>
        <taxon>Viridiplantae</taxon>
        <taxon>Streptophyta</taxon>
        <taxon>Embryophyta</taxon>
        <taxon>Tracheophyta</taxon>
        <taxon>Spermatophyta</taxon>
        <taxon>Magnoliopsida</taxon>
        <taxon>Amborellales</taxon>
        <taxon>Amborellaceae</taxon>
        <taxon>Amborella</taxon>
    </lineage>
</organism>
<evidence type="ECO:0000256" key="1">
    <source>
        <dbReference type="SAM" id="MobiDB-lite"/>
    </source>
</evidence>
<evidence type="ECO:0000313" key="2">
    <source>
        <dbReference type="EMBL" id="ERM94417.1"/>
    </source>
</evidence>
<dbReference type="STRING" id="13333.W1NF38"/>
<dbReference type="EMBL" id="KI397513">
    <property type="protein sequence ID" value="ERM94417.1"/>
    <property type="molecule type" value="Genomic_DNA"/>
</dbReference>
<dbReference type="Gramene" id="ERM94417">
    <property type="protein sequence ID" value="ERM94417"/>
    <property type="gene ID" value="AMTR_s00010p00256430"/>
</dbReference>
<dbReference type="PANTHER" id="PTHR34105">
    <property type="entry name" value="PROLINE-, GLUTAMIC ACID- AND LEUCINE-RICH PROTEIN 1"/>
    <property type="match status" value="1"/>
</dbReference>
<name>W1NF38_AMBTC</name>